<reference evidence="5 6" key="1">
    <citation type="submission" date="2019-06" db="EMBL/GenBank/DDBJ databases">
        <title>Paenimaribius caenipelagi gen. nov., sp. nov., isolated from a tidal flat.</title>
        <authorList>
            <person name="Yoon J.-H."/>
        </authorList>
    </citation>
    <scope>NUCLEOTIDE SEQUENCE [LARGE SCALE GENOMIC DNA]</scope>
    <source>
        <strain evidence="5 6">JBTF-M29</strain>
    </source>
</reference>
<dbReference type="EC" id="2.6.1.92" evidence="5"/>
<dbReference type="InterPro" id="IPR015424">
    <property type="entry name" value="PyrdxlP-dep_Trfase"/>
</dbReference>
<dbReference type="NCBIfam" id="TIGR03588">
    <property type="entry name" value="PseC"/>
    <property type="match status" value="1"/>
</dbReference>
<dbReference type="PANTHER" id="PTHR30244">
    <property type="entry name" value="TRANSAMINASE"/>
    <property type="match status" value="1"/>
</dbReference>
<dbReference type="EMBL" id="VFSV01000059">
    <property type="protein sequence ID" value="TRD14951.1"/>
    <property type="molecule type" value="Genomic_DNA"/>
</dbReference>
<organism evidence="5 6">
    <name type="scientific">Palleronia caenipelagi</name>
    <dbReference type="NCBI Taxonomy" id="2489174"/>
    <lineage>
        <taxon>Bacteria</taxon>
        <taxon>Pseudomonadati</taxon>
        <taxon>Pseudomonadota</taxon>
        <taxon>Alphaproteobacteria</taxon>
        <taxon>Rhodobacterales</taxon>
        <taxon>Roseobacteraceae</taxon>
        <taxon>Palleronia</taxon>
    </lineage>
</organism>
<evidence type="ECO:0000256" key="4">
    <source>
        <dbReference type="RuleBase" id="RU004508"/>
    </source>
</evidence>
<evidence type="ECO:0000256" key="1">
    <source>
        <dbReference type="ARBA" id="ARBA00037999"/>
    </source>
</evidence>
<feature type="active site" description="Proton acceptor" evidence="2">
    <location>
        <position position="188"/>
    </location>
</feature>
<comment type="caution">
    <text evidence="5">The sequence shown here is derived from an EMBL/GenBank/DDBJ whole genome shotgun (WGS) entry which is preliminary data.</text>
</comment>
<dbReference type="Gene3D" id="3.40.640.10">
    <property type="entry name" value="Type I PLP-dependent aspartate aminotransferase-like (Major domain)"/>
    <property type="match status" value="1"/>
</dbReference>
<dbReference type="PANTHER" id="PTHR30244:SF34">
    <property type="entry name" value="DTDP-4-AMINO-4,6-DIDEOXYGALACTOSE TRANSAMINASE"/>
    <property type="match status" value="1"/>
</dbReference>
<protein>
    <submittedName>
        <fullName evidence="5">UDP-4-amino-4, 6-dideoxy-N-acetyl-beta-L-altrosamine transaminase</fullName>
        <ecNumber evidence="5">2.6.1.92</ecNumber>
    </submittedName>
</protein>
<dbReference type="GO" id="GO:0008483">
    <property type="term" value="F:transaminase activity"/>
    <property type="evidence" value="ECO:0007669"/>
    <property type="project" value="UniProtKB-KW"/>
</dbReference>
<dbReference type="InterPro" id="IPR020026">
    <property type="entry name" value="PseC"/>
</dbReference>
<dbReference type="CDD" id="cd00616">
    <property type="entry name" value="AHBA_syn"/>
    <property type="match status" value="1"/>
</dbReference>
<feature type="modified residue" description="N6-(pyridoxal phosphate)lysine" evidence="3">
    <location>
        <position position="188"/>
    </location>
</feature>
<dbReference type="Proteomes" id="UP000318590">
    <property type="component" value="Unassembled WGS sequence"/>
</dbReference>
<dbReference type="InterPro" id="IPR015421">
    <property type="entry name" value="PyrdxlP-dep_Trfase_major"/>
</dbReference>
<dbReference type="PIRSF" id="PIRSF000390">
    <property type="entry name" value="PLP_StrS"/>
    <property type="match status" value="1"/>
</dbReference>
<gene>
    <name evidence="5" type="primary">pseC</name>
    <name evidence="5" type="ORF">FEV53_18040</name>
</gene>
<evidence type="ECO:0000256" key="3">
    <source>
        <dbReference type="PIRSR" id="PIRSR000390-2"/>
    </source>
</evidence>
<dbReference type="InterPro" id="IPR015422">
    <property type="entry name" value="PyrdxlP-dep_Trfase_small"/>
</dbReference>
<keyword evidence="6" id="KW-1185">Reference proteome</keyword>
<evidence type="ECO:0000313" key="6">
    <source>
        <dbReference type="Proteomes" id="UP000318590"/>
    </source>
</evidence>
<dbReference type="InterPro" id="IPR000653">
    <property type="entry name" value="DegT/StrS_aminotransferase"/>
</dbReference>
<dbReference type="AlphaFoldDB" id="A0A547PLE0"/>
<keyword evidence="5" id="KW-0808">Transferase</keyword>
<keyword evidence="5" id="KW-0032">Aminotransferase</keyword>
<dbReference type="SUPFAM" id="SSF53383">
    <property type="entry name" value="PLP-dependent transferases"/>
    <property type="match status" value="1"/>
</dbReference>
<dbReference type="Gene3D" id="3.90.1150.10">
    <property type="entry name" value="Aspartate Aminotransferase, domain 1"/>
    <property type="match status" value="1"/>
</dbReference>
<sequence>MIPYGRQDIDASDIAAVTSVLKSDFLTQGPQVPAFEAVIAEKTGAAHAIAVNSATSALHIAYLALGLGQGDDLWTSPITFVATANAALYCGANVRFIDIDRDRYTIDLDRLEEALIEAEANGTLPKIVAPVHLAGQSCDMIRLAALGKKYGFAIVEDASHSIGATFDGQPVGDCRYSDICVFSFHPVKIITTAEGGVATTNNPELARQMSLLRSHGITRDADLMTTNDGGWYYEQITLGFNYRMTELQAALGVSQSRRLDQFIDARHERARRYDTELGGLPLRLPFQALNQRSALHLYPVLVTDDAPVSRGELFELLRNAGIGVNLHYIPVYRQPWYRHRPGAGGERDAFPAAEDYYARAISIPLFSGLTETDQDFVVQTLRKALSPT</sequence>
<dbReference type="Pfam" id="PF01041">
    <property type="entry name" value="DegT_DnrJ_EryC1"/>
    <property type="match status" value="1"/>
</dbReference>
<accession>A0A547PLE0</accession>
<keyword evidence="3 4" id="KW-0663">Pyridoxal phosphate</keyword>
<dbReference type="GO" id="GO:0030170">
    <property type="term" value="F:pyridoxal phosphate binding"/>
    <property type="evidence" value="ECO:0007669"/>
    <property type="project" value="TreeGrafter"/>
</dbReference>
<evidence type="ECO:0000256" key="2">
    <source>
        <dbReference type="PIRSR" id="PIRSR000390-1"/>
    </source>
</evidence>
<proteinExistence type="inferred from homology"/>
<comment type="similarity">
    <text evidence="1 4">Belongs to the DegT/DnrJ/EryC1 family.</text>
</comment>
<evidence type="ECO:0000313" key="5">
    <source>
        <dbReference type="EMBL" id="TRD14951.1"/>
    </source>
</evidence>
<dbReference type="OrthoDB" id="9768668at2"/>
<dbReference type="RefSeq" id="WP_142836121.1">
    <property type="nucleotide sequence ID" value="NZ_VFSV01000059.1"/>
</dbReference>
<dbReference type="GO" id="GO:0000271">
    <property type="term" value="P:polysaccharide biosynthetic process"/>
    <property type="evidence" value="ECO:0007669"/>
    <property type="project" value="TreeGrafter"/>
</dbReference>
<name>A0A547PLE0_9RHOB</name>